<protein>
    <submittedName>
        <fullName evidence="2">Uncharacterized protein</fullName>
    </submittedName>
</protein>
<accession>A0ABP0E6V5</accession>
<evidence type="ECO:0000313" key="2">
    <source>
        <dbReference type="EMBL" id="CAK7275638.1"/>
    </source>
</evidence>
<gene>
    <name evidence="2" type="ORF">SEPCBS119000_006774</name>
</gene>
<feature type="compositionally biased region" description="Low complexity" evidence="1">
    <location>
        <begin position="11"/>
        <end position="27"/>
    </location>
</feature>
<reference evidence="2 3" key="1">
    <citation type="submission" date="2024-01" db="EMBL/GenBank/DDBJ databases">
        <authorList>
            <person name="Allen C."/>
            <person name="Tagirdzhanova G."/>
        </authorList>
    </citation>
    <scope>NUCLEOTIDE SEQUENCE [LARGE SCALE GENOMIC DNA]</scope>
    <source>
        <strain evidence="2 3">CBS 119000</strain>
    </source>
</reference>
<feature type="non-terminal residue" evidence="2">
    <location>
        <position position="354"/>
    </location>
</feature>
<feature type="region of interest" description="Disordered" evidence="1">
    <location>
        <begin position="237"/>
        <end position="275"/>
    </location>
</feature>
<feature type="compositionally biased region" description="Basic and acidic residues" evidence="1">
    <location>
        <begin position="1"/>
        <end position="10"/>
    </location>
</feature>
<proteinExistence type="predicted"/>
<evidence type="ECO:0000256" key="1">
    <source>
        <dbReference type="SAM" id="MobiDB-lite"/>
    </source>
</evidence>
<name>A0ABP0E6V5_9PEZI</name>
<feature type="region of interest" description="Disordered" evidence="1">
    <location>
        <begin position="1"/>
        <end position="32"/>
    </location>
</feature>
<dbReference type="Proteomes" id="UP001642502">
    <property type="component" value="Unassembled WGS sequence"/>
</dbReference>
<evidence type="ECO:0000313" key="3">
    <source>
        <dbReference type="Proteomes" id="UP001642502"/>
    </source>
</evidence>
<comment type="caution">
    <text evidence="2">The sequence shown here is derived from an EMBL/GenBank/DDBJ whole genome shotgun (WGS) entry which is preliminary data.</text>
</comment>
<keyword evidence="3" id="KW-1185">Reference proteome</keyword>
<organism evidence="2 3">
    <name type="scientific">Sporothrix epigloea</name>
    <dbReference type="NCBI Taxonomy" id="1892477"/>
    <lineage>
        <taxon>Eukaryota</taxon>
        <taxon>Fungi</taxon>
        <taxon>Dikarya</taxon>
        <taxon>Ascomycota</taxon>
        <taxon>Pezizomycotina</taxon>
        <taxon>Sordariomycetes</taxon>
        <taxon>Sordariomycetidae</taxon>
        <taxon>Ophiostomatales</taxon>
        <taxon>Ophiostomataceae</taxon>
        <taxon>Sporothrix</taxon>
    </lineage>
</organism>
<feature type="region of interest" description="Disordered" evidence="1">
    <location>
        <begin position="164"/>
        <end position="189"/>
    </location>
</feature>
<dbReference type="EMBL" id="CAWUON010000360">
    <property type="protein sequence ID" value="CAK7275638.1"/>
    <property type="molecule type" value="Genomic_DNA"/>
</dbReference>
<feature type="compositionally biased region" description="Polar residues" evidence="1">
    <location>
        <begin position="245"/>
        <end position="273"/>
    </location>
</feature>
<sequence>MSSSEQHLRETSLLSSLSPSPTSQQTTATWVPPDFDGVLSGAEVFHAPTPSGPSLEWAAQLYRLASDTINDIQELAAAVRGQTHAVEANRYGRLRTAYYGLADTIKGLLSNTIPATIAATRQATLRSCDQFACPLWTEVARITHDTDQRYKAIERLGSLAERQIARQEDTHRPPLPTSLPPRQDDSEAAQKLRALEETIKTAAAMLLSNQHTPVAQSPISTFSAPQALVAPSPISTSVIPTPSARQASVATSATPTDRSASTSDKATVMNKPTTYDGKNRERFRPWWRSINDFLRLLQNTFQTDSEKITYVGSLMTDRAAEWHYERIPEGDGIIPETWHSYSLAIQERFRDPSE</sequence>